<evidence type="ECO:0000256" key="2">
    <source>
        <dbReference type="SAM" id="SignalP"/>
    </source>
</evidence>
<feature type="chain" id="PRO_5008710556" evidence="2">
    <location>
        <begin position="28"/>
        <end position="461"/>
    </location>
</feature>
<dbReference type="STRING" id="121616.GA0070216_11147"/>
<feature type="signal peptide" evidence="2">
    <location>
        <begin position="1"/>
        <end position="27"/>
    </location>
</feature>
<feature type="region of interest" description="Disordered" evidence="1">
    <location>
        <begin position="438"/>
        <end position="461"/>
    </location>
</feature>
<accession>A0A1C4ZSM8</accession>
<gene>
    <name evidence="3" type="ORF">GA0070216_11147</name>
</gene>
<keyword evidence="2" id="KW-0732">Signal</keyword>
<evidence type="ECO:0000256" key="1">
    <source>
        <dbReference type="SAM" id="MobiDB-lite"/>
    </source>
</evidence>
<reference evidence="4" key="1">
    <citation type="submission" date="2016-06" db="EMBL/GenBank/DDBJ databases">
        <authorList>
            <person name="Varghese N."/>
            <person name="Submissions Spin"/>
        </authorList>
    </citation>
    <scope>NUCLEOTIDE SEQUENCE [LARGE SCALE GENOMIC DNA]</scope>
    <source>
        <strain evidence="4">DSM 44100</strain>
    </source>
</reference>
<feature type="compositionally biased region" description="Low complexity" evidence="1">
    <location>
        <begin position="438"/>
        <end position="454"/>
    </location>
</feature>
<evidence type="ECO:0000313" key="4">
    <source>
        <dbReference type="Proteomes" id="UP000198797"/>
    </source>
</evidence>
<dbReference type="OrthoDB" id="4855196at2"/>
<dbReference type="RefSeq" id="WP_141723152.1">
    <property type="nucleotide sequence ID" value="NZ_FMCU01000011.1"/>
</dbReference>
<organism evidence="3 4">
    <name type="scientific">Micromonospora matsumotoense</name>
    <dbReference type="NCBI Taxonomy" id="121616"/>
    <lineage>
        <taxon>Bacteria</taxon>
        <taxon>Bacillati</taxon>
        <taxon>Actinomycetota</taxon>
        <taxon>Actinomycetes</taxon>
        <taxon>Micromonosporales</taxon>
        <taxon>Micromonosporaceae</taxon>
        <taxon>Micromonospora</taxon>
    </lineage>
</organism>
<sequence length="461" mass="47287">MRKIRTILGATLAGACALAVVPGTASAAPVSAPLQKAAALDDVTGAYYPVAPARLLDTRTGVGAPVGKIGAGKTVDLQVAGRGGVPASGVGAVVLNVTVAGPSAASFLTAYPTGESRPTASSINFAKGWLGSNNVTVKLPANGKVSVFNNSGSTDVIVDVVGFYAGDNSLTNRNGGQYEWYLPERMWDSREDPEGKPPAGQVLEYSLNFGEEYNPHVTSFVFNVTAVAPAKSGFLTAWSGKGARPTASTVNYLAGKNVPNLTFVQTTPCTGTELNEWCTKGAPKFHIYTSQAAHVLVDLVGVVDDGESAYGMRFAPLSPTRIVDSRSNLGISGAIPAGGTRKVATPSELLTADTEVLAMNVTAVTPTNNTVITTWPADFDGIGKPATSNLNPYAGQVVSNGVLGVIGPNDAFNVNNLSGSTHLVADVVGTFYYPPASKAKSASSLKGGKAKPSAVPAANRS</sequence>
<dbReference type="Proteomes" id="UP000198797">
    <property type="component" value="Unassembled WGS sequence"/>
</dbReference>
<protein>
    <submittedName>
        <fullName evidence="3">Uncharacterized protein</fullName>
    </submittedName>
</protein>
<dbReference type="PROSITE" id="PS51257">
    <property type="entry name" value="PROKAR_LIPOPROTEIN"/>
    <property type="match status" value="1"/>
</dbReference>
<keyword evidence="4" id="KW-1185">Reference proteome</keyword>
<proteinExistence type="predicted"/>
<evidence type="ECO:0000313" key="3">
    <source>
        <dbReference type="EMBL" id="SCF35932.1"/>
    </source>
</evidence>
<dbReference type="AlphaFoldDB" id="A0A1C4ZSM8"/>
<dbReference type="EMBL" id="FMCU01000011">
    <property type="protein sequence ID" value="SCF35932.1"/>
    <property type="molecule type" value="Genomic_DNA"/>
</dbReference>
<name>A0A1C4ZSM8_9ACTN</name>